<keyword evidence="1" id="KW-1133">Transmembrane helix</keyword>
<keyword evidence="1" id="KW-0472">Membrane</keyword>
<name>A0ABU8YV44_9CYAN</name>
<evidence type="ECO:0000256" key="1">
    <source>
        <dbReference type="SAM" id="Phobius"/>
    </source>
</evidence>
<dbReference type="RefSeq" id="WP_340541974.1">
    <property type="nucleotide sequence ID" value="NZ_JBBLXS010000502.1"/>
</dbReference>
<dbReference type="EMBL" id="JBBLXS010000502">
    <property type="protein sequence ID" value="MEK0188056.1"/>
    <property type="molecule type" value="Genomic_DNA"/>
</dbReference>
<keyword evidence="1" id="KW-0812">Transmembrane</keyword>
<feature type="transmembrane region" description="Helical" evidence="1">
    <location>
        <begin position="86"/>
        <end position="103"/>
    </location>
</feature>
<comment type="caution">
    <text evidence="2">The sequence shown here is derived from an EMBL/GenBank/DDBJ whole genome shotgun (WGS) entry which is preliminary data.</text>
</comment>
<accession>A0ABU8YV44</accession>
<gene>
    <name evidence="2" type="ORF">WMG39_24915</name>
</gene>
<organism evidence="2 3">
    <name type="scientific">Microcoleus anatoxicus PTRS2</name>
    <dbReference type="NCBI Taxonomy" id="2705321"/>
    <lineage>
        <taxon>Bacteria</taxon>
        <taxon>Bacillati</taxon>
        <taxon>Cyanobacteriota</taxon>
        <taxon>Cyanophyceae</taxon>
        <taxon>Oscillatoriophycideae</taxon>
        <taxon>Oscillatoriales</taxon>
        <taxon>Microcoleaceae</taxon>
        <taxon>Microcoleus</taxon>
        <taxon>Microcoleus anatoxicus</taxon>
    </lineage>
</organism>
<proteinExistence type="predicted"/>
<evidence type="ECO:0000313" key="2">
    <source>
        <dbReference type="EMBL" id="MEK0188056.1"/>
    </source>
</evidence>
<evidence type="ECO:0000313" key="3">
    <source>
        <dbReference type="Proteomes" id="UP001384579"/>
    </source>
</evidence>
<sequence length="446" mass="49926">MARLTDRAFEILRAEVEKCDAADDLAGNVYRSIVIKQLEKMRSQNGTFASIEEIRDTFKDEFPNFSEKALKDAVKANRSPGLFSKIIWVGGFLGAGAGIIWLANLPVPIIRKPIANTFPILLLPSFISMDQNYRLAIALVEQSDQLINKATAAADFDLGETKAKQAQKHLDALPVWFLGYYPQTYCSFFGCTWRFTVDEFQAARKSIGRMDAQIFQQKNAFTQLTQVEENLTTAKQQYQQAKNATDRQKASINWQSAIDQLNQIPPETLAGETARKKLQAAERDFQAMGGVATGSVRADNLIEAAKEFALSAAVASQKPPHSAESWQKIADLWQESIERLSQIPFDSPGYLDAQTKLAEYQNNLGTTQIRLKAEKESVEALNQAKSLFANFQTNLNSTSQNPGYALGQLQEIINQLESVKPGTTVYPEAQKWLQSARKKQKEWQQK</sequence>
<reference evidence="2 3" key="1">
    <citation type="journal article" date="2020" name="Harmful Algae">
        <title>Molecular and morphological characterization of a novel dihydroanatoxin-a producing Microcoleus species (cyanobacteria) from the Russian River, California, USA.</title>
        <authorList>
            <person name="Conklin K.Y."/>
            <person name="Stancheva R."/>
            <person name="Otten T.G."/>
            <person name="Fadness R."/>
            <person name="Boyer G.L."/>
            <person name="Read B."/>
            <person name="Zhang X."/>
            <person name="Sheath R.G."/>
        </authorList>
    </citation>
    <scope>NUCLEOTIDE SEQUENCE [LARGE SCALE GENOMIC DNA]</scope>
    <source>
        <strain evidence="2 3">PTRS2</strain>
    </source>
</reference>
<keyword evidence="3" id="KW-1185">Reference proteome</keyword>
<protein>
    <submittedName>
        <fullName evidence="2">Uncharacterized protein</fullName>
    </submittedName>
</protein>
<dbReference type="Proteomes" id="UP001384579">
    <property type="component" value="Unassembled WGS sequence"/>
</dbReference>